<keyword evidence="2" id="KW-1185">Reference proteome</keyword>
<dbReference type="Proteomes" id="UP001557470">
    <property type="component" value="Unassembled WGS sequence"/>
</dbReference>
<accession>A0ABD0WRX5</accession>
<sequence length="108" mass="12285">MPHTQYVSLFLFVSCSTELRKAQKRVRVLKQQVETSEEKTTTAHHYLASIVALAEKTTQERDQLVYMASSLKQDKQGVITRVVEGTLRLGKLQEKVKVGRLKHAGFDL</sequence>
<dbReference type="PANTHER" id="PTHR36170">
    <property type="entry name" value="CENTROSOMAL PROTEIN OF 89 KDA"/>
    <property type="match status" value="1"/>
</dbReference>
<evidence type="ECO:0000313" key="1">
    <source>
        <dbReference type="EMBL" id="KAL0977983.1"/>
    </source>
</evidence>
<protein>
    <submittedName>
        <fullName evidence="1">Uncharacterized protein</fullName>
    </submittedName>
</protein>
<dbReference type="PANTHER" id="PTHR36170:SF1">
    <property type="entry name" value="CENTROSOMAL PROTEIN OF 89 KDA"/>
    <property type="match status" value="1"/>
</dbReference>
<dbReference type="InterPro" id="IPR033545">
    <property type="entry name" value="CEP89"/>
</dbReference>
<dbReference type="EMBL" id="JAGEUA010000005">
    <property type="protein sequence ID" value="KAL0977983.1"/>
    <property type="molecule type" value="Genomic_DNA"/>
</dbReference>
<reference evidence="1 2" key="1">
    <citation type="submission" date="2024-06" db="EMBL/GenBank/DDBJ databases">
        <authorList>
            <person name="Pan Q."/>
            <person name="Wen M."/>
            <person name="Jouanno E."/>
            <person name="Zahm M."/>
            <person name="Klopp C."/>
            <person name="Cabau C."/>
            <person name="Louis A."/>
            <person name="Berthelot C."/>
            <person name="Parey E."/>
            <person name="Roest Crollius H."/>
            <person name="Montfort J."/>
            <person name="Robinson-Rechavi M."/>
            <person name="Bouchez O."/>
            <person name="Lampietro C."/>
            <person name="Lopez Roques C."/>
            <person name="Donnadieu C."/>
            <person name="Postlethwait J."/>
            <person name="Bobe J."/>
            <person name="Verreycken H."/>
            <person name="Guiguen Y."/>
        </authorList>
    </citation>
    <scope>NUCLEOTIDE SEQUENCE [LARGE SCALE GENOMIC DNA]</scope>
    <source>
        <strain evidence="1">Up_M1</strain>
        <tissue evidence="1">Testis</tissue>
    </source>
</reference>
<gene>
    <name evidence="1" type="ORF">UPYG_G00164310</name>
</gene>
<proteinExistence type="predicted"/>
<name>A0ABD0WRX5_UMBPY</name>
<organism evidence="1 2">
    <name type="scientific">Umbra pygmaea</name>
    <name type="common">Eastern mudminnow</name>
    <dbReference type="NCBI Taxonomy" id="75934"/>
    <lineage>
        <taxon>Eukaryota</taxon>
        <taxon>Metazoa</taxon>
        <taxon>Chordata</taxon>
        <taxon>Craniata</taxon>
        <taxon>Vertebrata</taxon>
        <taxon>Euteleostomi</taxon>
        <taxon>Actinopterygii</taxon>
        <taxon>Neopterygii</taxon>
        <taxon>Teleostei</taxon>
        <taxon>Protacanthopterygii</taxon>
        <taxon>Esociformes</taxon>
        <taxon>Umbridae</taxon>
        <taxon>Umbra</taxon>
    </lineage>
</organism>
<comment type="caution">
    <text evidence="1">The sequence shown here is derived from an EMBL/GenBank/DDBJ whole genome shotgun (WGS) entry which is preliminary data.</text>
</comment>
<evidence type="ECO:0000313" key="2">
    <source>
        <dbReference type="Proteomes" id="UP001557470"/>
    </source>
</evidence>
<dbReference type="AlphaFoldDB" id="A0ABD0WRX5"/>